<name>A0A7M5UZR9_9CNID</name>
<evidence type="ECO:0000259" key="7">
    <source>
        <dbReference type="PROSITE" id="PS50089"/>
    </source>
</evidence>
<feature type="domain" description="TRAF-type" evidence="8">
    <location>
        <begin position="142"/>
        <end position="185"/>
    </location>
</feature>
<feature type="domain" description="TRAF-type" evidence="8">
    <location>
        <begin position="196"/>
        <end position="254"/>
    </location>
</feature>
<dbReference type="SUPFAM" id="SSF49599">
    <property type="entry name" value="TRAF domain-like"/>
    <property type="match status" value="2"/>
</dbReference>
<feature type="region of interest" description="Disordered" evidence="6">
    <location>
        <begin position="1"/>
        <end position="29"/>
    </location>
</feature>
<organism evidence="9 10">
    <name type="scientific">Clytia hemisphaerica</name>
    <dbReference type="NCBI Taxonomy" id="252671"/>
    <lineage>
        <taxon>Eukaryota</taxon>
        <taxon>Metazoa</taxon>
        <taxon>Cnidaria</taxon>
        <taxon>Hydrozoa</taxon>
        <taxon>Hydroidolina</taxon>
        <taxon>Leptothecata</taxon>
        <taxon>Obeliida</taxon>
        <taxon>Clytiidae</taxon>
        <taxon>Clytia</taxon>
    </lineage>
</organism>
<evidence type="ECO:0000256" key="5">
    <source>
        <dbReference type="SAM" id="Coils"/>
    </source>
</evidence>
<reference evidence="9" key="1">
    <citation type="submission" date="2021-01" db="UniProtKB">
        <authorList>
            <consortium name="EnsemblMetazoa"/>
        </authorList>
    </citation>
    <scope>IDENTIFICATION</scope>
</reference>
<dbReference type="Pfam" id="PF02176">
    <property type="entry name" value="zf-TRAF"/>
    <property type="match status" value="1"/>
</dbReference>
<dbReference type="PANTHER" id="PTHR10131:SF94">
    <property type="entry name" value="TNF RECEPTOR-ASSOCIATED FACTOR 4"/>
    <property type="match status" value="1"/>
</dbReference>
<dbReference type="Proteomes" id="UP000594262">
    <property type="component" value="Unplaced"/>
</dbReference>
<keyword evidence="10" id="KW-1185">Reference proteome</keyword>
<dbReference type="RefSeq" id="XP_066922133.1">
    <property type="nucleotide sequence ID" value="XM_067066032.1"/>
</dbReference>
<sequence>MADSQQEEESNNKNAVLEEERNELNIPNTQGASNFKGGYDYDLVDEEIKELNCFVCFLLIRNAVELGCGHSLCMLCLDSWEKRVNESGQAFECPSCKENIDRKNVKPNQTIDRIITSSIRVKCPQNPHGCQWINVISNVQDHLNKSCVYIIIPCTNVGCEEIVLKKDVDEHSRICGYRMTLCTDCHIEICFANIDSHEVECVKAIVQCPNNPCLEKMTRETANHHVTKECVYRPIECPFAEAGCRYPVNRTNYEQHQREYMEMHLALVMKELRAVKEDSRQQVTQLRNELDATKNEIASLRTELADQHRIDELGRNLRSSMDKIFISMKALGGKIHDDIVELNATIREKVISFDKSYALLEGRLGTFNLWIKKRVDEMADHFRGQVLQYTDLDMEQVFTDNIRKQTENNESATNSTVVFNDDLREKLRLTSYLNEHRELSGKLHFALANIQAALLQPTYTERYRGMLDFMEVNKKIRTENGYYVIKVQMLDIFEDEWNIVILKKQTMFTEYKNTKHQDLLINHYAKTISIYFLDEGAFLHDVPSVNVYSPRKMYKLMLPSVQRDDMRFRINFTTLSTSNLIQNGFLLLRIQEVPKMLVDTSFFTRSTTIS</sequence>
<protein>
    <submittedName>
        <fullName evidence="9">Uncharacterized protein</fullName>
    </submittedName>
</protein>
<keyword evidence="3 4" id="KW-0862">Zinc</keyword>
<dbReference type="Pfam" id="PF13920">
    <property type="entry name" value="zf-C3HC4_3"/>
    <property type="match status" value="1"/>
</dbReference>
<dbReference type="InterPro" id="IPR017907">
    <property type="entry name" value="Znf_RING_CS"/>
</dbReference>
<dbReference type="Gene3D" id="3.30.40.10">
    <property type="entry name" value="Zinc/RING finger domain, C3HC4 (zinc finger)"/>
    <property type="match status" value="3"/>
</dbReference>
<accession>A0A7M5UZR9</accession>
<dbReference type="GeneID" id="136809493"/>
<dbReference type="InterPro" id="IPR001841">
    <property type="entry name" value="Znf_RING"/>
</dbReference>
<dbReference type="AlphaFoldDB" id="A0A7M5UZR9"/>
<evidence type="ECO:0000256" key="4">
    <source>
        <dbReference type="PROSITE-ProRule" id="PRU00207"/>
    </source>
</evidence>
<evidence type="ECO:0000313" key="9">
    <source>
        <dbReference type="EnsemblMetazoa" id="CLYHEMP000964.4"/>
    </source>
</evidence>
<keyword evidence="2 4" id="KW-0863">Zinc-finger</keyword>
<dbReference type="PANTHER" id="PTHR10131">
    <property type="entry name" value="TNF RECEPTOR ASSOCIATED FACTOR"/>
    <property type="match status" value="1"/>
</dbReference>
<proteinExistence type="predicted"/>
<evidence type="ECO:0000256" key="1">
    <source>
        <dbReference type="ARBA" id="ARBA00022723"/>
    </source>
</evidence>
<dbReference type="GO" id="GO:0043122">
    <property type="term" value="P:regulation of canonical NF-kappaB signal transduction"/>
    <property type="evidence" value="ECO:0007669"/>
    <property type="project" value="TreeGrafter"/>
</dbReference>
<keyword evidence="5" id="KW-0175">Coiled coil</keyword>
<evidence type="ECO:0000259" key="8">
    <source>
        <dbReference type="PROSITE" id="PS50145"/>
    </source>
</evidence>
<keyword evidence="1 4" id="KW-0479">Metal-binding</keyword>
<dbReference type="GO" id="GO:0008270">
    <property type="term" value="F:zinc ion binding"/>
    <property type="evidence" value="ECO:0007669"/>
    <property type="project" value="UniProtKB-KW"/>
</dbReference>
<dbReference type="InterPro" id="IPR013083">
    <property type="entry name" value="Znf_RING/FYVE/PHD"/>
</dbReference>
<dbReference type="EnsemblMetazoa" id="CLYHEMT000964.4">
    <property type="protein sequence ID" value="CLYHEMP000964.4"/>
    <property type="gene ID" value="CLYHEMG000964"/>
</dbReference>
<dbReference type="SMART" id="SM00184">
    <property type="entry name" value="RING"/>
    <property type="match status" value="1"/>
</dbReference>
<feature type="domain" description="RING-type" evidence="7">
    <location>
        <begin position="53"/>
        <end position="97"/>
    </location>
</feature>
<dbReference type="SUPFAM" id="SSF57850">
    <property type="entry name" value="RING/U-box"/>
    <property type="match status" value="1"/>
</dbReference>
<feature type="zinc finger region" description="TRAF-type" evidence="4">
    <location>
        <begin position="142"/>
        <end position="185"/>
    </location>
</feature>
<dbReference type="OrthoDB" id="5968179at2759"/>
<evidence type="ECO:0000256" key="3">
    <source>
        <dbReference type="ARBA" id="ARBA00022833"/>
    </source>
</evidence>
<evidence type="ECO:0000256" key="6">
    <source>
        <dbReference type="SAM" id="MobiDB-lite"/>
    </source>
</evidence>
<dbReference type="PROSITE" id="PS50089">
    <property type="entry name" value="ZF_RING_2"/>
    <property type="match status" value="1"/>
</dbReference>
<feature type="coiled-coil region" evidence="5">
    <location>
        <begin position="269"/>
        <end position="310"/>
    </location>
</feature>
<dbReference type="PROSITE" id="PS00518">
    <property type="entry name" value="ZF_RING_1"/>
    <property type="match status" value="1"/>
</dbReference>
<dbReference type="InterPro" id="IPR001293">
    <property type="entry name" value="Znf_TRAF"/>
</dbReference>
<feature type="zinc finger region" description="TRAF-type" evidence="4">
    <location>
        <begin position="196"/>
        <end position="254"/>
    </location>
</feature>
<evidence type="ECO:0000313" key="10">
    <source>
        <dbReference type="Proteomes" id="UP000594262"/>
    </source>
</evidence>
<dbReference type="PROSITE" id="PS50145">
    <property type="entry name" value="ZF_TRAF"/>
    <property type="match status" value="2"/>
</dbReference>
<evidence type="ECO:0000256" key="2">
    <source>
        <dbReference type="ARBA" id="ARBA00022771"/>
    </source>
</evidence>